<evidence type="ECO:0000313" key="2">
    <source>
        <dbReference type="EMBL" id="TDO48600.1"/>
    </source>
</evidence>
<gene>
    <name evidence="2" type="ORF">EV643_107230</name>
</gene>
<dbReference type="Gene3D" id="3.40.50.150">
    <property type="entry name" value="Vaccinia Virus protein VP39"/>
    <property type="match status" value="1"/>
</dbReference>
<keyword evidence="2" id="KW-0489">Methyltransferase</keyword>
<sequence length="213" mass="23719">MDDCCDPHGYQATFGAGFARRVAGRYRKHGLNRTQQRLVSFLDERGVQDASVLEIGGGVGDLQVELLRRGARQVTNLEISTSYEAEAAKLLEQSGLTGRVTRRFVDIAAAPDEVEQADIVVLHRVVCCYPDYQKLLSAAGEHARRLLVFSHPPSNPLTRFSIWSENFIRRLSGNGFRAFVHPPQAMIDVLRAQGLTVSYQHRGATWTVVGLER</sequence>
<dbReference type="SUPFAM" id="SSF53335">
    <property type="entry name" value="S-adenosyl-L-methionine-dependent methyltransferases"/>
    <property type="match status" value="1"/>
</dbReference>
<protein>
    <submittedName>
        <fullName evidence="2">Magnesium-protoporphyrin O-methyltransferase</fullName>
    </submittedName>
</protein>
<dbReference type="Pfam" id="PF13649">
    <property type="entry name" value="Methyltransf_25"/>
    <property type="match status" value="1"/>
</dbReference>
<dbReference type="AlphaFoldDB" id="A0A4R6KFJ9"/>
<feature type="domain" description="Methyltransferase" evidence="1">
    <location>
        <begin position="52"/>
        <end position="139"/>
    </location>
</feature>
<dbReference type="Proteomes" id="UP000295388">
    <property type="component" value="Unassembled WGS sequence"/>
</dbReference>
<dbReference type="GO" id="GO:0032259">
    <property type="term" value="P:methylation"/>
    <property type="evidence" value="ECO:0007669"/>
    <property type="project" value="UniProtKB-KW"/>
</dbReference>
<accession>A0A4R6KFJ9</accession>
<dbReference type="EMBL" id="SNWQ01000007">
    <property type="protein sequence ID" value="TDO48600.1"/>
    <property type="molecule type" value="Genomic_DNA"/>
</dbReference>
<dbReference type="OrthoDB" id="1550779at2"/>
<name>A0A4R6KFJ9_9ACTN</name>
<dbReference type="GO" id="GO:0008168">
    <property type="term" value="F:methyltransferase activity"/>
    <property type="evidence" value="ECO:0007669"/>
    <property type="project" value="UniProtKB-KW"/>
</dbReference>
<proteinExistence type="predicted"/>
<dbReference type="InterPro" id="IPR041698">
    <property type="entry name" value="Methyltransf_25"/>
</dbReference>
<keyword evidence="3" id="KW-1185">Reference proteome</keyword>
<dbReference type="CDD" id="cd02440">
    <property type="entry name" value="AdoMet_MTases"/>
    <property type="match status" value="1"/>
</dbReference>
<keyword evidence="2" id="KW-0808">Transferase</keyword>
<organism evidence="2 3">
    <name type="scientific">Kribbella caucasensis</name>
    <dbReference type="NCBI Taxonomy" id="2512215"/>
    <lineage>
        <taxon>Bacteria</taxon>
        <taxon>Bacillati</taxon>
        <taxon>Actinomycetota</taxon>
        <taxon>Actinomycetes</taxon>
        <taxon>Propionibacteriales</taxon>
        <taxon>Kribbellaceae</taxon>
        <taxon>Kribbella</taxon>
    </lineage>
</organism>
<reference evidence="2 3" key="1">
    <citation type="submission" date="2019-03" db="EMBL/GenBank/DDBJ databases">
        <title>Genomic Encyclopedia of Type Strains, Phase III (KMG-III): the genomes of soil and plant-associated and newly described type strains.</title>
        <authorList>
            <person name="Whitman W."/>
        </authorList>
    </citation>
    <scope>NUCLEOTIDE SEQUENCE [LARGE SCALE GENOMIC DNA]</scope>
    <source>
        <strain evidence="2 3">VKM Ac-2527</strain>
    </source>
</reference>
<evidence type="ECO:0000259" key="1">
    <source>
        <dbReference type="Pfam" id="PF13649"/>
    </source>
</evidence>
<dbReference type="InterPro" id="IPR029063">
    <property type="entry name" value="SAM-dependent_MTases_sf"/>
</dbReference>
<dbReference type="RefSeq" id="WP_133801011.1">
    <property type="nucleotide sequence ID" value="NZ_SNWQ01000007.1"/>
</dbReference>
<evidence type="ECO:0000313" key="3">
    <source>
        <dbReference type="Proteomes" id="UP000295388"/>
    </source>
</evidence>
<comment type="caution">
    <text evidence="2">The sequence shown here is derived from an EMBL/GenBank/DDBJ whole genome shotgun (WGS) entry which is preliminary data.</text>
</comment>